<dbReference type="InterPro" id="IPR056978">
    <property type="entry name" value="CC4_RECK"/>
</dbReference>
<dbReference type="Pfam" id="PF23298">
    <property type="entry name" value="FZ_RECK"/>
    <property type="match status" value="1"/>
</dbReference>
<evidence type="ECO:0000313" key="3">
    <source>
        <dbReference type="EMBL" id="JAV72324.1"/>
    </source>
</evidence>
<feature type="transmembrane region" description="Helical" evidence="1">
    <location>
        <begin position="957"/>
        <end position="977"/>
    </location>
</feature>
<keyword evidence="1" id="KW-1133">Transmembrane helix</keyword>
<dbReference type="GO" id="GO:0030198">
    <property type="term" value="P:extracellular matrix organization"/>
    <property type="evidence" value="ECO:0007669"/>
    <property type="project" value="TreeGrafter"/>
</dbReference>
<organism evidence="3">
    <name type="scientific">Photinus pyralis</name>
    <name type="common">Common eastern firefly</name>
    <name type="synonym">Lampyris pyralis</name>
    <dbReference type="NCBI Taxonomy" id="7054"/>
    <lineage>
        <taxon>Eukaryota</taxon>
        <taxon>Metazoa</taxon>
        <taxon>Ecdysozoa</taxon>
        <taxon>Arthropoda</taxon>
        <taxon>Hexapoda</taxon>
        <taxon>Insecta</taxon>
        <taxon>Pterygota</taxon>
        <taxon>Neoptera</taxon>
        <taxon>Endopterygota</taxon>
        <taxon>Coleoptera</taxon>
        <taxon>Polyphaga</taxon>
        <taxon>Elateriformia</taxon>
        <taxon>Elateroidea</taxon>
        <taxon>Lampyridae</taxon>
        <taxon>Lampyrinae</taxon>
        <taxon>Photinus</taxon>
    </lineage>
</organism>
<accession>A0A1Y1LFB7</accession>
<dbReference type="InterPro" id="IPR056977">
    <property type="entry name" value="FnI_RECK"/>
</dbReference>
<name>A0A1Y1LFB7_PHOPY</name>
<dbReference type="Gene3D" id="3.30.60.30">
    <property type="match status" value="2"/>
</dbReference>
<dbReference type="EMBL" id="GEZM01057464">
    <property type="protein sequence ID" value="JAV72324.1"/>
    <property type="molecule type" value="Transcribed_RNA"/>
</dbReference>
<dbReference type="SMART" id="SM00280">
    <property type="entry name" value="KAZAL"/>
    <property type="match status" value="3"/>
</dbReference>
<dbReference type="PANTHER" id="PTHR13487:SF3">
    <property type="entry name" value="REVERSION-INDUCING CYSTEINE-RICH PROTEIN WITH KAZAL MOTIFS"/>
    <property type="match status" value="1"/>
</dbReference>
<evidence type="ECO:0000259" key="2">
    <source>
        <dbReference type="PROSITE" id="PS51465"/>
    </source>
</evidence>
<dbReference type="Pfam" id="PF07648">
    <property type="entry name" value="Kazal_2"/>
    <property type="match status" value="3"/>
</dbReference>
<protein>
    <recommendedName>
        <fullName evidence="2">Kazal-like domain-containing protein</fullName>
    </recommendedName>
</protein>
<proteinExistence type="predicted"/>
<dbReference type="AlphaFoldDB" id="A0A1Y1LFB7"/>
<dbReference type="PROSITE" id="PS51465">
    <property type="entry name" value="KAZAL_2"/>
    <property type="match status" value="2"/>
</dbReference>
<evidence type="ECO:0000256" key="1">
    <source>
        <dbReference type="SAM" id="Phobius"/>
    </source>
</evidence>
<dbReference type="Pfam" id="PF25027">
    <property type="entry name" value="EGF1_RECK"/>
    <property type="match status" value="1"/>
</dbReference>
<dbReference type="PANTHER" id="PTHR13487">
    <property type="entry name" value="SERINE PROTEASE INHIBITOR"/>
    <property type="match status" value="1"/>
</dbReference>
<dbReference type="SUPFAM" id="SSF100895">
    <property type="entry name" value="Kazal-type serine protease inhibitors"/>
    <property type="match status" value="3"/>
</dbReference>
<keyword evidence="1" id="KW-0812">Transmembrane</keyword>
<keyword evidence="1" id="KW-0472">Membrane</keyword>
<dbReference type="InterPro" id="IPR039016">
    <property type="entry name" value="RECK"/>
</dbReference>
<sequence>MTLIPRACQLSAVTMLLTVKRDNIVYVLLLIITANSVRILAQECMCCSQATGYCKTICEKISLVEIASDANVKNNTLQEIQTYCSSQLNSFWECLNATFKEIARGESWSGRVCCTLPLSETCKRSCVTATSEYDLYQGCRQSDEIDFFSCIDKQNQGESCCSHARTNDCRYACREIFKNHLTPSKIQRNQVITQCEYSSPKVLNCIKNFTKVTPATNLHKQIHCCDKSNKSKCREACKNALLTTVTHQEAIDMLELGGCGLPLLQDQFWQCFFKSDDTVATSVEVSRIEKVGMDSAKWHCCQKATTTHCKRLCSKTFRKDWSTSWEQFHLKCLSQVTEESLRNCIDEVEEPCELGCDGLSFCTNFNNRPTELFRSCTPQADEAARNDVTIWNSQNDLSLPGLNLPLKNISECSPNTWKTVACTLHIKPCSRHSHANQICRDICLDIISLCIDWTTVPLEHTPESICDKLSPEHPDVSCISLQNYLRPADNVYQTPSGQVSSPCKGDPCATDQVCIVNRNCVGSSCSPYKCVPGCKLGEVSEYMVPDGTFVRIPMPNNPKGCLQICKCNKGRIESCQPLLCVPLNPCVVGNGEYKEHGSVYTKECNTCTCYAEENICTKKQCQANSVTGNDSTFTTLPCNYPPHYIPVCGRNGNTYPSSSLAKCAGLNDSDIEYGACPDPCKNNPCSVGQKCVPDTQVCLSLNQKPCLQYQCINGTINCGDLPTEPVCDVDNREYQNACFLAHHNSKFAYGGPCLTNCKFAGKVCGINGKTYTSECAAWADYVSVDYIGPCVTVGLITNGNVKQCTTVKCGPLSDPKCIGVTPPGACCPVCGGAIRLLYSSRQITRALYAFQNKSTSPISLKGVLRALQRHIQVAQCTLRGFLSVEADIFVIVQSTEKYPSQLQLEACVREAEKLASLVNKQSPRIVSELSLSCLTTAMTVHSYSSVNSFKQYNAAKGAHLFTQFAYLLNIFIIYFLVS</sequence>
<dbReference type="Pfam" id="PF25028">
    <property type="entry name" value="FnI_RECK"/>
    <property type="match status" value="1"/>
</dbReference>
<dbReference type="InterPro" id="IPR036058">
    <property type="entry name" value="Kazal_dom_sf"/>
</dbReference>
<dbReference type="GO" id="GO:0008191">
    <property type="term" value="F:metalloendopeptidase inhibitor activity"/>
    <property type="evidence" value="ECO:0007669"/>
    <property type="project" value="InterPro"/>
</dbReference>
<feature type="domain" description="Kazal-like" evidence="2">
    <location>
        <begin position="632"/>
        <end position="678"/>
    </location>
</feature>
<dbReference type="Pfam" id="PF22961">
    <property type="entry name" value="RECK-like_N"/>
    <property type="match status" value="1"/>
</dbReference>
<dbReference type="InterPro" id="IPR056979">
    <property type="entry name" value="FZ_RECK"/>
</dbReference>
<dbReference type="Pfam" id="PF23332">
    <property type="entry name" value="CC4_RECK"/>
    <property type="match status" value="2"/>
</dbReference>
<dbReference type="InterPro" id="IPR002350">
    <property type="entry name" value="Kazal_dom"/>
</dbReference>
<dbReference type="InterPro" id="IPR055110">
    <property type="entry name" value="RECK-like_N"/>
</dbReference>
<dbReference type="InterPro" id="IPR056976">
    <property type="entry name" value="EGF1_RECK"/>
</dbReference>
<reference evidence="3" key="1">
    <citation type="journal article" date="2016" name="Sci. Rep.">
        <title>Molecular characterization of firefly nuptial gifts: a multi-omics approach sheds light on postcopulatory sexual selection.</title>
        <authorList>
            <person name="Al-Wathiqui N."/>
            <person name="Fallon T.R."/>
            <person name="South A."/>
            <person name="Weng J.K."/>
            <person name="Lewis S.M."/>
        </authorList>
    </citation>
    <scope>NUCLEOTIDE SEQUENCE</scope>
</reference>
<feature type="domain" description="Kazal-like" evidence="2">
    <location>
        <begin position="700"/>
        <end position="755"/>
    </location>
</feature>
<dbReference type="GO" id="GO:0005886">
    <property type="term" value="C:plasma membrane"/>
    <property type="evidence" value="ECO:0007669"/>
    <property type="project" value="TreeGrafter"/>
</dbReference>